<feature type="compositionally biased region" description="Acidic residues" evidence="1">
    <location>
        <begin position="70"/>
        <end position="91"/>
    </location>
</feature>
<evidence type="ECO:0000313" key="3">
    <source>
        <dbReference type="Proteomes" id="UP001174136"/>
    </source>
</evidence>
<dbReference type="EMBL" id="JAOPHQ010005170">
    <property type="protein sequence ID" value="KAK0136350.1"/>
    <property type="molecule type" value="Genomic_DNA"/>
</dbReference>
<proteinExistence type="predicted"/>
<evidence type="ECO:0000313" key="2">
    <source>
        <dbReference type="EMBL" id="KAK0136350.1"/>
    </source>
</evidence>
<sequence>MATEREQSDNQDDMSTATEERDGQQVAVSKASEKRVRKRREEEEEEEELASVPEGPSDSEESLFSGLEDSGSDSEDEDDEEDEDDDDDDGEGGAPTQEKDEKMGSGGDEGEERGMTEKERGLLVDKVDEYDHDSSDEEVGSHAHCKDDDEDDEDDDDEDDDEEDEEDDVGHIYSDPT</sequence>
<feature type="region of interest" description="Disordered" evidence="1">
    <location>
        <begin position="1"/>
        <end position="177"/>
    </location>
</feature>
<comment type="caution">
    <text evidence="2">The sequence shown here is derived from an EMBL/GenBank/DDBJ whole genome shotgun (WGS) entry which is preliminary data.</text>
</comment>
<evidence type="ECO:0000256" key="1">
    <source>
        <dbReference type="SAM" id="MobiDB-lite"/>
    </source>
</evidence>
<feature type="compositionally biased region" description="Acidic residues" evidence="1">
    <location>
        <begin position="148"/>
        <end position="168"/>
    </location>
</feature>
<dbReference type="Proteomes" id="UP001174136">
    <property type="component" value="Unassembled WGS sequence"/>
</dbReference>
<gene>
    <name evidence="2" type="ORF">N1851_027760</name>
</gene>
<name>A0AA47M9W2_MERPO</name>
<accession>A0AA47M9W2</accession>
<dbReference type="AlphaFoldDB" id="A0AA47M9W2"/>
<keyword evidence="3" id="KW-1185">Reference proteome</keyword>
<reference evidence="2" key="1">
    <citation type="journal article" date="2023" name="Front. Mar. Sci.">
        <title>A new Merluccius polli reference genome to investigate the effects of global change in West African waters.</title>
        <authorList>
            <person name="Mateo J.L."/>
            <person name="Blanco-Fernandez C."/>
            <person name="Garcia-Vazquez E."/>
            <person name="Machado-Schiaffino G."/>
        </authorList>
    </citation>
    <scope>NUCLEOTIDE SEQUENCE</scope>
    <source>
        <strain evidence="2">C29</strain>
        <tissue evidence="2">Fin</tissue>
    </source>
</reference>
<protein>
    <submittedName>
        <fullName evidence="2">Uncharacterized protein</fullName>
    </submittedName>
</protein>
<feature type="compositionally biased region" description="Basic and acidic residues" evidence="1">
    <location>
        <begin position="112"/>
        <end position="147"/>
    </location>
</feature>
<organism evidence="2 3">
    <name type="scientific">Merluccius polli</name>
    <name type="common">Benguela hake</name>
    <name type="synonym">Merluccius cadenati</name>
    <dbReference type="NCBI Taxonomy" id="89951"/>
    <lineage>
        <taxon>Eukaryota</taxon>
        <taxon>Metazoa</taxon>
        <taxon>Chordata</taxon>
        <taxon>Craniata</taxon>
        <taxon>Vertebrata</taxon>
        <taxon>Euteleostomi</taxon>
        <taxon>Actinopterygii</taxon>
        <taxon>Neopterygii</taxon>
        <taxon>Teleostei</taxon>
        <taxon>Neoteleostei</taxon>
        <taxon>Acanthomorphata</taxon>
        <taxon>Zeiogadaria</taxon>
        <taxon>Gadariae</taxon>
        <taxon>Gadiformes</taxon>
        <taxon>Gadoidei</taxon>
        <taxon>Merlucciidae</taxon>
        <taxon>Merluccius</taxon>
    </lineage>
</organism>